<evidence type="ECO:0000313" key="1">
    <source>
        <dbReference type="EMBL" id="KAJ1956748.1"/>
    </source>
</evidence>
<name>A0A9W8AK45_9FUNG</name>
<dbReference type="EMBL" id="JANBPY010002067">
    <property type="protein sequence ID" value="KAJ1956748.1"/>
    <property type="molecule type" value="Genomic_DNA"/>
</dbReference>
<evidence type="ECO:0000313" key="2">
    <source>
        <dbReference type="Proteomes" id="UP001150925"/>
    </source>
</evidence>
<gene>
    <name evidence="1" type="ORF">IWQ62_005236</name>
</gene>
<organism evidence="1 2">
    <name type="scientific">Dispira parvispora</name>
    <dbReference type="NCBI Taxonomy" id="1520584"/>
    <lineage>
        <taxon>Eukaryota</taxon>
        <taxon>Fungi</taxon>
        <taxon>Fungi incertae sedis</taxon>
        <taxon>Zoopagomycota</taxon>
        <taxon>Kickxellomycotina</taxon>
        <taxon>Dimargaritomycetes</taxon>
        <taxon>Dimargaritales</taxon>
        <taxon>Dimargaritaceae</taxon>
        <taxon>Dispira</taxon>
    </lineage>
</organism>
<proteinExistence type="predicted"/>
<sequence>MHHLPTDVAANAVPGLPSDRVVEGAPLHVAPSGFQLPVTDTSTIVATPVDNSASENTLSRLLSKRDWKFYLAVT</sequence>
<feature type="non-terminal residue" evidence="1">
    <location>
        <position position="74"/>
    </location>
</feature>
<protein>
    <submittedName>
        <fullName evidence="1">Uncharacterized protein</fullName>
    </submittedName>
</protein>
<keyword evidence="2" id="KW-1185">Reference proteome</keyword>
<comment type="caution">
    <text evidence="1">The sequence shown here is derived from an EMBL/GenBank/DDBJ whole genome shotgun (WGS) entry which is preliminary data.</text>
</comment>
<accession>A0A9W8AK45</accession>
<dbReference type="Proteomes" id="UP001150925">
    <property type="component" value="Unassembled WGS sequence"/>
</dbReference>
<dbReference type="AlphaFoldDB" id="A0A9W8AK45"/>
<reference evidence="1" key="1">
    <citation type="submission" date="2022-07" db="EMBL/GenBank/DDBJ databases">
        <title>Phylogenomic reconstructions and comparative analyses of Kickxellomycotina fungi.</title>
        <authorList>
            <person name="Reynolds N.K."/>
            <person name="Stajich J.E."/>
            <person name="Barry K."/>
            <person name="Grigoriev I.V."/>
            <person name="Crous P."/>
            <person name="Smith M.E."/>
        </authorList>
    </citation>
    <scope>NUCLEOTIDE SEQUENCE</scope>
    <source>
        <strain evidence="1">RSA 1196</strain>
    </source>
</reference>